<evidence type="ECO:0000313" key="5">
    <source>
        <dbReference type="Proteomes" id="UP001589645"/>
    </source>
</evidence>
<dbReference type="InterPro" id="IPR036869">
    <property type="entry name" value="J_dom_sf"/>
</dbReference>
<dbReference type="SMART" id="SM00271">
    <property type="entry name" value="DnaJ"/>
    <property type="match status" value="1"/>
</dbReference>
<dbReference type="Gene3D" id="1.10.287.110">
    <property type="entry name" value="DnaJ domain"/>
    <property type="match status" value="1"/>
</dbReference>
<reference evidence="4 5" key="1">
    <citation type="submission" date="2024-09" db="EMBL/GenBank/DDBJ databases">
        <authorList>
            <person name="Sun Q."/>
            <person name="Mori K."/>
        </authorList>
    </citation>
    <scope>NUCLEOTIDE SEQUENCE [LARGE SCALE GENOMIC DNA]</scope>
    <source>
        <strain evidence="4 5">CECT 8064</strain>
    </source>
</reference>
<evidence type="ECO:0000259" key="3">
    <source>
        <dbReference type="PROSITE" id="PS50076"/>
    </source>
</evidence>
<keyword evidence="2" id="KW-0812">Transmembrane</keyword>
<dbReference type="CDD" id="cd06257">
    <property type="entry name" value="DnaJ"/>
    <property type="match status" value="1"/>
</dbReference>
<dbReference type="EMBL" id="JBHMEP010000002">
    <property type="protein sequence ID" value="MFB9135388.1"/>
    <property type="molecule type" value="Genomic_DNA"/>
</dbReference>
<comment type="caution">
    <text evidence="4">The sequence shown here is derived from an EMBL/GenBank/DDBJ whole genome shotgun (WGS) entry which is preliminary data.</text>
</comment>
<keyword evidence="1" id="KW-0143">Chaperone</keyword>
<proteinExistence type="predicted"/>
<protein>
    <submittedName>
        <fullName evidence="4">J domain-containing protein</fullName>
    </submittedName>
</protein>
<dbReference type="SUPFAM" id="SSF46565">
    <property type="entry name" value="Chaperone J-domain"/>
    <property type="match status" value="1"/>
</dbReference>
<evidence type="ECO:0000313" key="4">
    <source>
        <dbReference type="EMBL" id="MFB9135388.1"/>
    </source>
</evidence>
<keyword evidence="2" id="KW-1133">Transmembrane helix</keyword>
<evidence type="ECO:0000256" key="2">
    <source>
        <dbReference type="SAM" id="Phobius"/>
    </source>
</evidence>
<feature type="transmembrane region" description="Helical" evidence="2">
    <location>
        <begin position="858"/>
        <end position="876"/>
    </location>
</feature>
<organism evidence="4 5">
    <name type="scientific">Vibrio olivae</name>
    <dbReference type="NCBI Taxonomy" id="1243002"/>
    <lineage>
        <taxon>Bacteria</taxon>
        <taxon>Pseudomonadati</taxon>
        <taxon>Pseudomonadota</taxon>
        <taxon>Gammaproteobacteria</taxon>
        <taxon>Vibrionales</taxon>
        <taxon>Vibrionaceae</taxon>
        <taxon>Vibrio</taxon>
    </lineage>
</organism>
<name>A0ABV5HMA2_9VIBR</name>
<keyword evidence="2" id="KW-0472">Membrane</keyword>
<accession>A0ABV5HMA2</accession>
<gene>
    <name evidence="4" type="ORF">ACFFUV_10495</name>
</gene>
<keyword evidence="5" id="KW-1185">Reference proteome</keyword>
<dbReference type="Pfam" id="PF00226">
    <property type="entry name" value="DnaJ"/>
    <property type="match status" value="1"/>
</dbReference>
<dbReference type="RefSeq" id="WP_390192193.1">
    <property type="nucleotide sequence ID" value="NZ_JBHMEP010000002.1"/>
</dbReference>
<dbReference type="PROSITE" id="PS50076">
    <property type="entry name" value="DNAJ_2"/>
    <property type="match status" value="1"/>
</dbReference>
<evidence type="ECO:0000256" key="1">
    <source>
        <dbReference type="ARBA" id="ARBA00023186"/>
    </source>
</evidence>
<sequence>MTPWEILGLEQTADESAVKQAYRVQLRKHHPEVDPQGFQRVRQAYEAILNGLQHPQPELVSESLPTSSESPIDPLDDLKRQFVHILQDPAKRVMPVCWQTWLEPILWQPIDQQERLSHWAMHQIIVHRWLPGEIVDVLWQGLSWQLLFNRDHSKANLAEFLDEWRKTKLIVSLDKIAALSDAEQRALLSFMMPFQHVLAHGRHDALYAFLNQPTVFRFPKSKELKLSLLKAFNACQTFPRASIRPFIHDLIELSASTLNVTQWEIVGEACVNIHDLDGVVGVAKQLIRLEAYTQAADVLYQVCLPDNPSLALCFAFLKQQWEPLPSIYWRSVEGFFPSSTQLAERRRVNWLFAQLIDQPSDEFSHHLDFMDQNGFLGLMVKTLWATQFGSWVWIEQLAQQLFATLNRCDELEALAVQLTLVWAEPIWEQFPSGSSVAKKLSTYQSDVFLMCEPLTDEEWYSLNASQWIECVNRHPLIPDSWLSRLHGQNIVSRQLCCQPHIFTPFVSKMLYYRLIFPEYRLSESYINQIFEGAFDWMITLFSQPFANGLPISSRLTFLPELPTPQANGPLGLLPDLDADHYSLAQFERFPREISFIALTEQHYDYFVKAHSKQQLFVLAEQGEILALAALAQCLQEQNFDLSVVYWNLFHVAVAQRPLFYSISRQRQHALLGVRHHLELDRDTYHIDKAEFLQSMLTRNSQNFPTLADIEATPPSEEAKFFHMPMAYLLVILHRGIDDQGYSMSPLMAFSKYYHKLPDDYQKTIDIAVGRLQRMYQKTLDKDRKHRGLCAIKFSAVKLKLACLAFAGFWFGVLPTVRMTHPEQPSLFAASVFLLLVFHWMLVRRLCKYIITGRMRIQYRWYSVLTMVGALIMKSVFLSTLNIVGHLWCAYGITKLFVAGGWEKRCVTTGRIDIRAIIGFKPPRNSLFKRGISAFLKYLPAVKLKPKAAKGSAP</sequence>
<feature type="transmembrane region" description="Helical" evidence="2">
    <location>
        <begin position="825"/>
        <end position="846"/>
    </location>
</feature>
<feature type="domain" description="J" evidence="3">
    <location>
        <begin position="2"/>
        <end position="53"/>
    </location>
</feature>
<dbReference type="Proteomes" id="UP001589645">
    <property type="component" value="Unassembled WGS sequence"/>
</dbReference>
<dbReference type="InterPro" id="IPR001623">
    <property type="entry name" value="DnaJ_domain"/>
</dbReference>